<feature type="compositionally biased region" description="Polar residues" evidence="1">
    <location>
        <begin position="387"/>
        <end position="406"/>
    </location>
</feature>
<proteinExistence type="predicted"/>
<feature type="region of interest" description="Disordered" evidence="1">
    <location>
        <begin position="314"/>
        <end position="558"/>
    </location>
</feature>
<organism evidence="2 3">
    <name type="scientific">Aduncisulcus paluster</name>
    <dbReference type="NCBI Taxonomy" id="2918883"/>
    <lineage>
        <taxon>Eukaryota</taxon>
        <taxon>Metamonada</taxon>
        <taxon>Carpediemonas-like organisms</taxon>
        <taxon>Aduncisulcus</taxon>
    </lineage>
</organism>
<dbReference type="EMBL" id="BQXS01011685">
    <property type="protein sequence ID" value="GKT15602.1"/>
    <property type="molecule type" value="Genomic_DNA"/>
</dbReference>
<accession>A0ABQ5JT13</accession>
<feature type="compositionally biased region" description="Low complexity" evidence="1">
    <location>
        <begin position="412"/>
        <end position="422"/>
    </location>
</feature>
<sequence>MSKEPPIKIPLRAVRDAAKIDLGSIFEKEKDTSQRLVYYFYYSLQQLGPDLEIAAKVMPRTGNPDADLLSILYPLNFFPVCCHPFCTRKYVRELAKSARTMHRRIVDEKSLDAFIPNSLAELVCLSACFQIIRAQLLGDMSASETQKGAFRVEFPKPMDKMPAHKRDTDFEHFLLSIQYDWDTAMRLTLIGMNIFDEPYPLRAEFDQIDTEVEEECDGDYEQHVFHPKNWFDLIDDEEEEEMEEESEEKPMYSVPDLTCPDMTQHPDMLKLQKKYDVSNEKFLQLMAVAFDKMSKGNEIAAKPLSTYLESAMHTTTTPTPTMSSATTGPSSSQPSMIGGVRHPSSMGTASTAISGSISHHHTGMSHSSFIPSSSPSGVPAPPLGSSISGDSHGQIGISQPTSTAPLPSTYIPHSYHSYSSQQPPHPSQHMGYQQHTSHAAPYHQGHQAPPPPHPYHMMYQPPPQGYYHMPPPPTHDMSGPPQVQGASHGQSYMPAAASMQPHPHFSPSGSEFSPSAADIQPFRAVGGYPQYPQYPQYRMQQGQPPHIPSQKRGSSEKK</sequence>
<gene>
    <name evidence="2" type="ORF">ADUPG1_010749</name>
</gene>
<feature type="compositionally biased region" description="Pro residues" evidence="1">
    <location>
        <begin position="448"/>
        <end position="474"/>
    </location>
</feature>
<feature type="compositionally biased region" description="Low complexity" evidence="1">
    <location>
        <begin position="526"/>
        <end position="544"/>
    </location>
</feature>
<evidence type="ECO:0000313" key="2">
    <source>
        <dbReference type="EMBL" id="GKT15602.1"/>
    </source>
</evidence>
<name>A0ABQ5JT13_9EUKA</name>
<evidence type="ECO:0000256" key="1">
    <source>
        <dbReference type="SAM" id="MobiDB-lite"/>
    </source>
</evidence>
<feature type="compositionally biased region" description="Low complexity" evidence="1">
    <location>
        <begin position="365"/>
        <end position="377"/>
    </location>
</feature>
<comment type="caution">
    <text evidence="2">The sequence shown here is derived from an EMBL/GenBank/DDBJ whole genome shotgun (WGS) entry which is preliminary data.</text>
</comment>
<keyword evidence="3" id="KW-1185">Reference proteome</keyword>
<feature type="compositionally biased region" description="Low complexity" evidence="1">
    <location>
        <begin position="314"/>
        <end position="335"/>
    </location>
</feature>
<protein>
    <submittedName>
        <fullName evidence="2">Uncharacterized protein</fullName>
    </submittedName>
</protein>
<feature type="compositionally biased region" description="Low complexity" evidence="1">
    <location>
        <begin position="438"/>
        <end position="447"/>
    </location>
</feature>
<dbReference type="Proteomes" id="UP001057375">
    <property type="component" value="Unassembled WGS sequence"/>
</dbReference>
<evidence type="ECO:0000313" key="3">
    <source>
        <dbReference type="Proteomes" id="UP001057375"/>
    </source>
</evidence>
<feature type="compositionally biased region" description="Polar residues" evidence="1">
    <location>
        <begin position="345"/>
        <end position="357"/>
    </location>
</feature>
<reference evidence="2" key="1">
    <citation type="submission" date="2022-03" db="EMBL/GenBank/DDBJ databases">
        <title>Draft genome sequence of Aduncisulcus paluster, a free-living microaerophilic Fornicata.</title>
        <authorList>
            <person name="Yuyama I."/>
            <person name="Kume K."/>
            <person name="Tamura T."/>
            <person name="Inagaki Y."/>
            <person name="Hashimoto T."/>
        </authorList>
    </citation>
    <scope>NUCLEOTIDE SEQUENCE</scope>
    <source>
        <strain evidence="2">NY0171</strain>
    </source>
</reference>